<feature type="domain" description="AAA+ ATPase" evidence="2">
    <location>
        <begin position="44"/>
        <end position="189"/>
    </location>
</feature>
<dbReference type="InterPro" id="IPR003593">
    <property type="entry name" value="AAA+_ATPase"/>
</dbReference>
<dbReference type="Gene3D" id="3.40.50.300">
    <property type="entry name" value="P-loop containing nucleotide triphosphate hydrolases"/>
    <property type="match status" value="1"/>
</dbReference>
<evidence type="ECO:0000259" key="2">
    <source>
        <dbReference type="SMART" id="SM00382"/>
    </source>
</evidence>
<accession>A0ABQ2EK22</accession>
<protein>
    <submittedName>
        <fullName evidence="3">ATPase AAA</fullName>
    </submittedName>
</protein>
<dbReference type="InterPro" id="IPR049945">
    <property type="entry name" value="AAA_22"/>
</dbReference>
<sequence>MYLEHYGLAEPPFSITPDPRFVFLGERHRDALAHLLFGITQGGGGGFVQLTGEVGTGKTTLSRLLLGQLPDNARVALVLNPRQDPVQLLETVCEELRIDLDGRRGNAKALVDALNAHLLEAYAQGLRVVLLVDEAQALPVETLEQVRLLTNLETDTQKLLQVILIGQPELRDMLAEPGLRQLAQRITARFHLTPLDAAGTADYLRHRFRVAGGQHFPFDAGAVQRIHLRSGGIPRLVNVIAERALLAGYARDRATIDAALVEEAAREALQPQASMHGRPRPWLLAAAGIGAAAVVAIATAALWPRPNVQPDALPLAEGIATGAANGATASAPGSRAVADGASGMSDAATATDGSDADALPAITLDDAGLASRIGAASTGAARAVAWQALLNTWSLPHTVEDARAASGCAPMLAPGTYCVTATAHLDRLAAIGRPALLLLEAGDGSAWALLQGSDGRRARLLLGDTPVDVDRAALQRAWPGRYAAVWRASGDLVPAPARGGRGAPVDWLRERLVREGVAAEAAPGTPYDAALTESVRRFQRARGLAVDGVVGPETLFALASNDAGPRLARTLD</sequence>
<evidence type="ECO:0000313" key="3">
    <source>
        <dbReference type="EMBL" id="GGK10553.1"/>
    </source>
</evidence>
<organism evidence="3 4">
    <name type="scientific">Luteimonas terricola</name>
    <dbReference type="NCBI Taxonomy" id="645597"/>
    <lineage>
        <taxon>Bacteria</taxon>
        <taxon>Pseudomonadati</taxon>
        <taxon>Pseudomonadota</taxon>
        <taxon>Gammaproteobacteria</taxon>
        <taxon>Lysobacterales</taxon>
        <taxon>Lysobacteraceae</taxon>
        <taxon>Luteimonas</taxon>
    </lineage>
</organism>
<dbReference type="Pfam" id="PF13401">
    <property type="entry name" value="AAA_22"/>
    <property type="match status" value="1"/>
</dbReference>
<dbReference type="InterPro" id="IPR052026">
    <property type="entry name" value="ExeA_AAA_ATPase_DNA-bind"/>
</dbReference>
<dbReference type="SMART" id="SM00382">
    <property type="entry name" value="AAA"/>
    <property type="match status" value="1"/>
</dbReference>
<dbReference type="RefSeq" id="WP_132986834.1">
    <property type="nucleotide sequence ID" value="NZ_BMME01000001.1"/>
</dbReference>
<dbReference type="PANTHER" id="PTHR35894:SF1">
    <property type="entry name" value="PHOSPHORIBULOKINASE _ URIDINE KINASE FAMILY"/>
    <property type="match status" value="1"/>
</dbReference>
<comment type="caution">
    <text evidence="3">The sequence shown here is derived from an EMBL/GenBank/DDBJ whole genome shotgun (WGS) entry which is preliminary data.</text>
</comment>
<dbReference type="Pfam" id="PF01471">
    <property type="entry name" value="PG_binding_1"/>
    <property type="match status" value="1"/>
</dbReference>
<dbReference type="Gene3D" id="3.90.70.10">
    <property type="entry name" value="Cysteine proteinases"/>
    <property type="match status" value="1"/>
</dbReference>
<name>A0ABQ2EK22_9GAMM</name>
<dbReference type="PANTHER" id="PTHR35894">
    <property type="entry name" value="GENERAL SECRETION PATHWAY PROTEIN A-RELATED"/>
    <property type="match status" value="1"/>
</dbReference>
<reference evidence="4" key="1">
    <citation type="journal article" date="2019" name="Int. J. Syst. Evol. Microbiol.">
        <title>The Global Catalogue of Microorganisms (GCM) 10K type strain sequencing project: providing services to taxonomists for standard genome sequencing and annotation.</title>
        <authorList>
            <consortium name="The Broad Institute Genomics Platform"/>
            <consortium name="The Broad Institute Genome Sequencing Center for Infectious Disease"/>
            <person name="Wu L."/>
            <person name="Ma J."/>
        </authorList>
    </citation>
    <scope>NUCLEOTIDE SEQUENCE [LARGE SCALE GENOMIC DNA]</scope>
    <source>
        <strain evidence="4">CGMCC 1.8985</strain>
    </source>
</reference>
<dbReference type="InterPro" id="IPR027417">
    <property type="entry name" value="P-loop_NTPase"/>
</dbReference>
<dbReference type="InterPro" id="IPR036366">
    <property type="entry name" value="PGBDSf"/>
</dbReference>
<proteinExistence type="predicted"/>
<dbReference type="CDD" id="cd00009">
    <property type="entry name" value="AAA"/>
    <property type="match status" value="1"/>
</dbReference>
<evidence type="ECO:0000313" key="4">
    <source>
        <dbReference type="Proteomes" id="UP000599009"/>
    </source>
</evidence>
<keyword evidence="4" id="KW-1185">Reference proteome</keyword>
<dbReference type="SUPFAM" id="SSF47090">
    <property type="entry name" value="PGBD-like"/>
    <property type="match status" value="1"/>
</dbReference>
<evidence type="ECO:0000256" key="1">
    <source>
        <dbReference type="SAM" id="MobiDB-lite"/>
    </source>
</evidence>
<dbReference type="SUPFAM" id="SSF52540">
    <property type="entry name" value="P-loop containing nucleoside triphosphate hydrolases"/>
    <property type="match status" value="1"/>
</dbReference>
<feature type="region of interest" description="Disordered" evidence="1">
    <location>
        <begin position="325"/>
        <end position="353"/>
    </location>
</feature>
<dbReference type="EMBL" id="BMME01000001">
    <property type="protein sequence ID" value="GGK10553.1"/>
    <property type="molecule type" value="Genomic_DNA"/>
</dbReference>
<gene>
    <name evidence="3" type="primary">gspA</name>
    <name evidence="3" type="ORF">GCM10011394_20030</name>
</gene>
<dbReference type="Proteomes" id="UP000599009">
    <property type="component" value="Unassembled WGS sequence"/>
</dbReference>
<dbReference type="InterPro" id="IPR036365">
    <property type="entry name" value="PGBD-like_sf"/>
</dbReference>
<dbReference type="InterPro" id="IPR002477">
    <property type="entry name" value="Peptidoglycan-bd-like"/>
</dbReference>
<dbReference type="Gene3D" id="1.10.101.10">
    <property type="entry name" value="PGBD-like superfamily/PGBD"/>
    <property type="match status" value="1"/>
</dbReference>